<proteinExistence type="predicted"/>
<accession>N9BIS0</accession>
<dbReference type="EMBL" id="APPZ01000005">
    <property type="protein sequence ID" value="ENV73547.1"/>
    <property type="molecule type" value="Genomic_DNA"/>
</dbReference>
<feature type="compositionally biased region" description="Polar residues" evidence="1">
    <location>
        <begin position="30"/>
        <end position="45"/>
    </location>
</feature>
<dbReference type="HOGENOM" id="CLU_1243135_0_0_6"/>
<name>N9BIS0_ACIJO</name>
<dbReference type="AlphaFoldDB" id="N9BIS0"/>
<feature type="region of interest" description="Disordered" evidence="1">
    <location>
        <begin position="1"/>
        <end position="45"/>
    </location>
</feature>
<comment type="caution">
    <text evidence="2">The sequence shown here is derived from an EMBL/GenBank/DDBJ whole genome shotgun (WGS) entry which is preliminary data.</text>
</comment>
<evidence type="ECO:0000256" key="1">
    <source>
        <dbReference type="SAM" id="MobiDB-lite"/>
    </source>
</evidence>
<dbReference type="GeneID" id="56338268"/>
<feature type="compositionally biased region" description="Low complexity" evidence="1">
    <location>
        <begin position="1"/>
        <end position="18"/>
    </location>
</feature>
<evidence type="ECO:0000313" key="3">
    <source>
        <dbReference type="Proteomes" id="UP000018444"/>
    </source>
</evidence>
<dbReference type="PATRIC" id="fig|1217662.4.peg.1031"/>
<evidence type="ECO:0000313" key="2">
    <source>
        <dbReference type="EMBL" id="ENV73547.1"/>
    </source>
</evidence>
<reference evidence="2 3" key="1">
    <citation type="submission" date="2013-02" db="EMBL/GenBank/DDBJ databases">
        <title>The Genome Sequence of Acinetobacter johnsonii ANC 3681.</title>
        <authorList>
            <consortium name="The Broad Institute Genome Sequencing Platform"/>
            <consortium name="The Broad Institute Genome Sequencing Center for Infectious Disease"/>
            <person name="Cerqueira G."/>
            <person name="Feldgarden M."/>
            <person name="Courvalin P."/>
            <person name="Perichon B."/>
            <person name="Grillot-Courvalin C."/>
            <person name="Clermont D."/>
            <person name="Rocha E."/>
            <person name="Yoon E.-J."/>
            <person name="Nemec A."/>
            <person name="Walker B."/>
            <person name="Young S.K."/>
            <person name="Zeng Q."/>
            <person name="Gargeya S."/>
            <person name="Fitzgerald M."/>
            <person name="Haas B."/>
            <person name="Abouelleil A."/>
            <person name="Alvarado L."/>
            <person name="Arachchi H.M."/>
            <person name="Berlin A.M."/>
            <person name="Chapman S.B."/>
            <person name="Dewar J."/>
            <person name="Goldberg J."/>
            <person name="Griggs A."/>
            <person name="Gujja S."/>
            <person name="Hansen M."/>
            <person name="Howarth C."/>
            <person name="Imamovic A."/>
            <person name="Larimer J."/>
            <person name="McCowan C."/>
            <person name="Murphy C."/>
            <person name="Neiman D."/>
            <person name="Pearson M."/>
            <person name="Priest M."/>
            <person name="Roberts A."/>
            <person name="Saif S."/>
            <person name="Shea T."/>
            <person name="Sisk P."/>
            <person name="Sykes S."/>
            <person name="Wortman J."/>
            <person name="Nusbaum C."/>
            <person name="Birren B."/>
        </authorList>
    </citation>
    <scope>NUCLEOTIDE SEQUENCE [LARGE SCALE GENOMIC DNA]</scope>
    <source>
        <strain evidence="2 3">ANC 3681</strain>
    </source>
</reference>
<sequence>MTEQANQAETNQEQQNQNSMMGGQDHHQENNTAADDQNQGGQENLQIGAPETIDGYEVNVEGFNYDDFKAIPENQEFLERAREAGLSSEHLGFLLEEYNQLIPSLMEGNAALDNEACITAMKETWGGETDANFGFARAAANNAIQNGILTAEEVNSPEFGNNPLVLKMAAYFGSQLQEDSPPANTQQSGALDVQSLIASEAYMNERHPDHKRVYAQVEKHFAKANT</sequence>
<dbReference type="Proteomes" id="UP000018444">
    <property type="component" value="Unassembled WGS sequence"/>
</dbReference>
<organism evidence="2 3">
    <name type="scientific">Acinetobacter johnsonii ANC 3681</name>
    <dbReference type="NCBI Taxonomy" id="1217662"/>
    <lineage>
        <taxon>Bacteria</taxon>
        <taxon>Pseudomonadati</taxon>
        <taxon>Pseudomonadota</taxon>
        <taxon>Gammaproteobacteria</taxon>
        <taxon>Moraxellales</taxon>
        <taxon>Moraxellaceae</taxon>
        <taxon>Acinetobacter</taxon>
    </lineage>
</organism>
<evidence type="ECO:0008006" key="4">
    <source>
        <dbReference type="Google" id="ProtNLM"/>
    </source>
</evidence>
<gene>
    <name evidence="2" type="ORF">F946_01059</name>
</gene>
<dbReference type="RefSeq" id="WP_004979893.1">
    <property type="nucleotide sequence ID" value="NZ_KB849705.1"/>
</dbReference>
<protein>
    <recommendedName>
        <fullName evidence="4">Capsid assembly protein</fullName>
    </recommendedName>
</protein>